<evidence type="ECO:0000259" key="2">
    <source>
        <dbReference type="Pfam" id="PF20636"/>
    </source>
</evidence>
<name>A0AAW0CRF3_9AGAR</name>
<evidence type="ECO:0000313" key="3">
    <source>
        <dbReference type="EMBL" id="KAK7041795.1"/>
    </source>
</evidence>
<dbReference type="CDD" id="cd22852">
    <property type="entry name" value="SMN_C"/>
    <property type="match status" value="1"/>
</dbReference>
<comment type="caution">
    <text evidence="3">The sequence shown here is derived from an EMBL/GenBank/DDBJ whole genome shotgun (WGS) entry which is preliminary data.</text>
</comment>
<reference evidence="3 4" key="1">
    <citation type="submission" date="2024-01" db="EMBL/GenBank/DDBJ databases">
        <title>A draft genome for a cacao thread blight-causing isolate of Paramarasmius palmivorus.</title>
        <authorList>
            <person name="Baruah I.K."/>
            <person name="Bukari Y."/>
            <person name="Amoako-Attah I."/>
            <person name="Meinhardt L.W."/>
            <person name="Bailey B.A."/>
            <person name="Cohen S.P."/>
        </authorList>
    </citation>
    <scope>NUCLEOTIDE SEQUENCE [LARGE SCALE GENOMIC DNA]</scope>
    <source>
        <strain evidence="3 4">GH-12</strain>
    </source>
</reference>
<dbReference type="Proteomes" id="UP001383192">
    <property type="component" value="Unassembled WGS sequence"/>
</dbReference>
<keyword evidence="4" id="KW-1185">Reference proteome</keyword>
<feature type="compositionally biased region" description="Acidic residues" evidence="1">
    <location>
        <begin position="609"/>
        <end position="620"/>
    </location>
</feature>
<sequence length="651" mass="74131">MGLLDYIDNLARKWRSIFWWHRRILVIAYAYYAIRSWDLLWFTTTNPGILGSGVRGDSKYDTLRKLRAASGSKWSKAVPTTIRVPLRDGDPRPSVEELKMAMEGGGSWERTDRGVLRFPVIAKPDLGANGWRVHRVEDMDQLVAYSADARHDFLLQEYIENEEAEINVFYYRIPGDERGVVCDITAKKYLRAVGNGRDSFETLLNSDEDAKRLQATFAKMGLGQGFSRAELDRVVPEGEVVHLGRPGNPHFWGYAVDSRHLGDPRLLEMMDDLSLGFEDGFYFGRYDIRLDVKEPLENLGAIEPHAIRILELNGIGSELLRIYSKGFTIQGIWRDCWPLWEICWRIAMRNKERGIVSYEDITLPYDVTASAQNEIAKLKTPNSSNNHNNKSSSKKRKRKARNHLQSNSRNNHNHNSHQITTEEDTLEEEDMNLSRELTHEEIWDDSALIEAWNAATEEYEAYHGPDKGWKTEPVHKSALYYNVPPAKKAKIHHEVTSSVAIPTTAKDEDEEGDSQPIDFETFVPTHDPGAFEAPSNTNGVNYSTWSTALPDPPGSMVSQDEAFNRALGAMYWSGYWTAVYHCHKHMDKKQAADNTEDEENRDDGFIDHSEEEEDEGEMETDGVAMEDTKSPMQNTPVLGPKIPQGFVSTQR</sequence>
<feature type="compositionally biased region" description="Acidic residues" evidence="1">
    <location>
        <begin position="421"/>
        <end position="430"/>
    </location>
</feature>
<feature type="region of interest" description="Disordered" evidence="1">
    <location>
        <begin position="590"/>
        <end position="651"/>
    </location>
</feature>
<dbReference type="CDD" id="cd22851">
    <property type="entry name" value="SMN_N"/>
    <property type="match status" value="1"/>
</dbReference>
<dbReference type="InterPro" id="IPR049481">
    <property type="entry name" value="SMN_G2-BD"/>
</dbReference>
<dbReference type="AlphaFoldDB" id="A0AAW0CRF3"/>
<protein>
    <recommendedName>
        <fullName evidence="2">Survival Motor Neuron Gemin2-binding domain-containing protein</fullName>
    </recommendedName>
</protein>
<dbReference type="Pfam" id="PF20636">
    <property type="entry name" value="SMN_G2-BD"/>
    <property type="match status" value="1"/>
</dbReference>
<proteinExistence type="predicted"/>
<dbReference type="EMBL" id="JAYKXP010000032">
    <property type="protein sequence ID" value="KAK7041795.1"/>
    <property type="molecule type" value="Genomic_DNA"/>
</dbReference>
<feature type="domain" description="Survival Motor Neuron Gemin2-binding" evidence="2">
    <location>
        <begin position="440"/>
        <end position="455"/>
    </location>
</feature>
<dbReference type="SUPFAM" id="SSF56059">
    <property type="entry name" value="Glutathione synthetase ATP-binding domain-like"/>
    <property type="match status" value="1"/>
</dbReference>
<dbReference type="Gene3D" id="3.30.470.20">
    <property type="entry name" value="ATP-grasp fold, B domain"/>
    <property type="match status" value="1"/>
</dbReference>
<accession>A0AAW0CRF3</accession>
<feature type="compositionally biased region" description="Basic residues" evidence="1">
    <location>
        <begin position="392"/>
        <end position="402"/>
    </location>
</feature>
<organism evidence="3 4">
    <name type="scientific">Paramarasmius palmivorus</name>
    <dbReference type="NCBI Taxonomy" id="297713"/>
    <lineage>
        <taxon>Eukaryota</taxon>
        <taxon>Fungi</taxon>
        <taxon>Dikarya</taxon>
        <taxon>Basidiomycota</taxon>
        <taxon>Agaricomycotina</taxon>
        <taxon>Agaricomycetes</taxon>
        <taxon>Agaricomycetidae</taxon>
        <taxon>Agaricales</taxon>
        <taxon>Marasmiineae</taxon>
        <taxon>Marasmiaceae</taxon>
        <taxon>Paramarasmius</taxon>
    </lineage>
</organism>
<gene>
    <name evidence="3" type="ORF">VNI00_009084</name>
</gene>
<evidence type="ECO:0000256" key="1">
    <source>
        <dbReference type="SAM" id="MobiDB-lite"/>
    </source>
</evidence>
<evidence type="ECO:0000313" key="4">
    <source>
        <dbReference type="Proteomes" id="UP001383192"/>
    </source>
</evidence>
<feature type="compositionally biased region" description="Low complexity" evidence="1">
    <location>
        <begin position="382"/>
        <end position="391"/>
    </location>
</feature>
<dbReference type="InterPro" id="IPR047313">
    <property type="entry name" value="SMN_C"/>
</dbReference>
<feature type="region of interest" description="Disordered" evidence="1">
    <location>
        <begin position="376"/>
        <end position="430"/>
    </location>
</feature>